<dbReference type="RefSeq" id="XP_037223267.1">
    <property type="nucleotide sequence ID" value="XM_037360382.1"/>
</dbReference>
<sequence length="443" mass="51183">MGGAYKYQDGKFDTHPSTMFPTSFTDSPEYKARLKVPFSPPKLTLAQVRAAIPPHLFEKSTAKGLFYLARDFVCAFTLYKLAWQIEPVAQLIEAAVSPQAATAARWLLWSAYCFSQGIVFTGFWCIAHEAGHMNISPHGWVNHITGLICHSFLMTPFFGWRASHNAHHKATMSLEREENWVPHTRKEFKLPEKSVAQPNDYTEIFEDAPLYTLIRMIVQQSIGWNFYLLTNATGHPRYPAGTNHFSPSSGLFRPSQRKGIILADLFILGSGFLLYKWASQPGVGLLNWFRLWFIPYSFVNNWIVMLTFLHHCDPTLPYYRKSQWSFLRGAVSTVDRPFLGWAGNFFLHYVSRFHVGHHLFSNIPFYNQPEVTEYLKKVIPEHYNYDSTNMYRAFWRNFTQCCFIEDEGDMVFFKNKKGEAQREFASDAFERPTIVPTTEVPAQ</sequence>
<evidence type="ECO:0000256" key="1">
    <source>
        <dbReference type="SAM" id="Phobius"/>
    </source>
</evidence>
<dbReference type="AlphaFoldDB" id="A0A8H6T3S8"/>
<dbReference type="Pfam" id="PF00487">
    <property type="entry name" value="FA_desaturase"/>
    <property type="match status" value="1"/>
</dbReference>
<reference evidence="3" key="1">
    <citation type="submission" date="2020-05" db="EMBL/GenBank/DDBJ databases">
        <title>Mycena genomes resolve the evolution of fungal bioluminescence.</title>
        <authorList>
            <person name="Tsai I.J."/>
        </authorList>
    </citation>
    <scope>NUCLEOTIDE SEQUENCE</scope>
    <source>
        <strain evidence="3">171206Taipei</strain>
    </source>
</reference>
<dbReference type="CDD" id="cd03507">
    <property type="entry name" value="Delta12-FADS-like"/>
    <property type="match status" value="1"/>
</dbReference>
<dbReference type="Proteomes" id="UP000636479">
    <property type="component" value="Unassembled WGS sequence"/>
</dbReference>
<name>A0A8H6T3S8_9AGAR</name>
<comment type="caution">
    <text evidence="3">The sequence shown here is derived from an EMBL/GenBank/DDBJ whole genome shotgun (WGS) entry which is preliminary data.</text>
</comment>
<protein>
    <submittedName>
        <fullName evidence="3">Delta-12 fatty acid desaturase protein</fullName>
    </submittedName>
</protein>
<feature type="domain" description="Fatty acid desaturase" evidence="2">
    <location>
        <begin position="106"/>
        <end position="384"/>
    </location>
</feature>
<feature type="transmembrane region" description="Helical" evidence="1">
    <location>
        <begin position="259"/>
        <end position="277"/>
    </location>
</feature>
<dbReference type="GeneID" id="59342898"/>
<dbReference type="OrthoDB" id="1461976at2759"/>
<dbReference type="EMBL" id="JACAZF010000003">
    <property type="protein sequence ID" value="KAF7309817.1"/>
    <property type="molecule type" value="Genomic_DNA"/>
</dbReference>
<dbReference type="GO" id="GO:0016491">
    <property type="term" value="F:oxidoreductase activity"/>
    <property type="evidence" value="ECO:0007669"/>
    <property type="project" value="InterPro"/>
</dbReference>
<evidence type="ECO:0000313" key="3">
    <source>
        <dbReference type="EMBL" id="KAF7309817.1"/>
    </source>
</evidence>
<dbReference type="InterPro" id="IPR005804">
    <property type="entry name" value="FA_desaturase_dom"/>
</dbReference>
<dbReference type="InterPro" id="IPR012171">
    <property type="entry name" value="Fatty_acid_desaturase"/>
</dbReference>
<keyword evidence="1" id="KW-1133">Transmembrane helix</keyword>
<feature type="transmembrane region" description="Helical" evidence="1">
    <location>
        <begin position="289"/>
        <end position="309"/>
    </location>
</feature>
<evidence type="ECO:0000313" key="4">
    <source>
        <dbReference type="Proteomes" id="UP000636479"/>
    </source>
</evidence>
<keyword evidence="4" id="KW-1185">Reference proteome</keyword>
<keyword evidence="1" id="KW-0472">Membrane</keyword>
<evidence type="ECO:0000259" key="2">
    <source>
        <dbReference type="Pfam" id="PF00487"/>
    </source>
</evidence>
<gene>
    <name evidence="3" type="ORF">MIND_00353600</name>
</gene>
<organism evidence="3 4">
    <name type="scientific">Mycena indigotica</name>
    <dbReference type="NCBI Taxonomy" id="2126181"/>
    <lineage>
        <taxon>Eukaryota</taxon>
        <taxon>Fungi</taxon>
        <taxon>Dikarya</taxon>
        <taxon>Basidiomycota</taxon>
        <taxon>Agaricomycotina</taxon>
        <taxon>Agaricomycetes</taxon>
        <taxon>Agaricomycetidae</taxon>
        <taxon>Agaricales</taxon>
        <taxon>Marasmiineae</taxon>
        <taxon>Mycenaceae</taxon>
        <taxon>Mycena</taxon>
    </lineage>
</organism>
<dbReference type="PANTHER" id="PTHR32100">
    <property type="entry name" value="OMEGA-6 FATTY ACID DESATURASE, CHLOROPLASTIC"/>
    <property type="match status" value="1"/>
</dbReference>
<proteinExistence type="predicted"/>
<keyword evidence="1" id="KW-0812">Transmembrane</keyword>
<accession>A0A8H6T3S8</accession>
<dbReference type="GO" id="GO:0006629">
    <property type="term" value="P:lipid metabolic process"/>
    <property type="evidence" value="ECO:0007669"/>
    <property type="project" value="InterPro"/>
</dbReference>